<accession>A0A423WWQ8</accession>
<dbReference type="InterPro" id="IPR050121">
    <property type="entry name" value="Cytochrome_P450_monoxygenase"/>
</dbReference>
<dbReference type="GO" id="GO:0004497">
    <property type="term" value="F:monooxygenase activity"/>
    <property type="evidence" value="ECO:0007669"/>
    <property type="project" value="InterPro"/>
</dbReference>
<sequence length="192" mass="22176">MPEKGDLSPLDEITCWYSLDVIGAVTFLDARLQSQRRFNPLASALRHQLEWHVLESEYWLRWNPARLFVQWYNNCFYLLASHPEAMSKLRAEHDAVLDSVTETAQKLREHPHLLNRLPYTTTVIKEVLRRFPPAPAMRGRQRGVYLKGRPGKPVPNREHKPMSPTLGLTASPSILDRPARFPTRALACLRTE</sequence>
<dbReference type="STRING" id="356882.A0A423WWQ8"/>
<dbReference type="InterPro" id="IPR036396">
    <property type="entry name" value="Cyt_P450_sf"/>
</dbReference>
<evidence type="ECO:0000313" key="6">
    <source>
        <dbReference type="EMBL" id="ROW07929.1"/>
    </source>
</evidence>
<dbReference type="GO" id="GO:0005506">
    <property type="term" value="F:iron ion binding"/>
    <property type="evidence" value="ECO:0007669"/>
    <property type="project" value="InterPro"/>
</dbReference>
<organism evidence="6 7">
    <name type="scientific">Cytospora schulzeri</name>
    <dbReference type="NCBI Taxonomy" id="448051"/>
    <lineage>
        <taxon>Eukaryota</taxon>
        <taxon>Fungi</taxon>
        <taxon>Dikarya</taxon>
        <taxon>Ascomycota</taxon>
        <taxon>Pezizomycotina</taxon>
        <taxon>Sordariomycetes</taxon>
        <taxon>Sordariomycetidae</taxon>
        <taxon>Diaporthales</taxon>
        <taxon>Cytosporaceae</taxon>
        <taxon>Cytospora</taxon>
    </lineage>
</organism>
<keyword evidence="7" id="KW-1185">Reference proteome</keyword>
<dbReference type="AlphaFoldDB" id="A0A423WWQ8"/>
<dbReference type="GO" id="GO:0020037">
    <property type="term" value="F:heme binding"/>
    <property type="evidence" value="ECO:0007669"/>
    <property type="project" value="InterPro"/>
</dbReference>
<dbReference type="OrthoDB" id="10029320at2759"/>
<dbReference type="Gene3D" id="1.10.630.10">
    <property type="entry name" value="Cytochrome P450"/>
    <property type="match status" value="1"/>
</dbReference>
<feature type="region of interest" description="Disordered" evidence="5">
    <location>
        <begin position="144"/>
        <end position="174"/>
    </location>
</feature>
<keyword evidence="3" id="KW-0479">Metal-binding</keyword>
<reference evidence="6 7" key="1">
    <citation type="submission" date="2015-09" db="EMBL/GenBank/DDBJ databases">
        <title>Host preference determinants of Valsa canker pathogens revealed by comparative genomics.</title>
        <authorList>
            <person name="Yin Z."/>
            <person name="Huang L."/>
        </authorList>
    </citation>
    <scope>NUCLEOTIDE SEQUENCE [LARGE SCALE GENOMIC DNA]</scope>
    <source>
        <strain evidence="6 7">03-1</strain>
    </source>
</reference>
<evidence type="ECO:0000313" key="7">
    <source>
        <dbReference type="Proteomes" id="UP000283895"/>
    </source>
</evidence>
<evidence type="ECO:0000256" key="4">
    <source>
        <dbReference type="ARBA" id="ARBA00023004"/>
    </source>
</evidence>
<evidence type="ECO:0000256" key="2">
    <source>
        <dbReference type="ARBA" id="ARBA00022617"/>
    </source>
</evidence>
<protein>
    <submittedName>
        <fullName evidence="6">Uncharacterized protein</fullName>
    </submittedName>
</protein>
<name>A0A423WWQ8_9PEZI</name>
<dbReference type="PANTHER" id="PTHR24305:SF166">
    <property type="entry name" value="CYTOCHROME P450 12A4, MITOCHONDRIAL-RELATED"/>
    <property type="match status" value="1"/>
</dbReference>
<dbReference type="SUPFAM" id="SSF48264">
    <property type="entry name" value="Cytochrome P450"/>
    <property type="match status" value="1"/>
</dbReference>
<evidence type="ECO:0000256" key="5">
    <source>
        <dbReference type="SAM" id="MobiDB-lite"/>
    </source>
</evidence>
<comment type="caution">
    <text evidence="6">The sequence shown here is derived from an EMBL/GenBank/DDBJ whole genome shotgun (WGS) entry which is preliminary data.</text>
</comment>
<proteinExistence type="inferred from homology"/>
<keyword evidence="2" id="KW-0349">Heme</keyword>
<dbReference type="EMBL" id="LKEA01000007">
    <property type="protein sequence ID" value="ROW07929.1"/>
    <property type="molecule type" value="Genomic_DNA"/>
</dbReference>
<dbReference type="Proteomes" id="UP000283895">
    <property type="component" value="Unassembled WGS sequence"/>
</dbReference>
<dbReference type="InterPro" id="IPR001128">
    <property type="entry name" value="Cyt_P450"/>
</dbReference>
<keyword evidence="4" id="KW-0408">Iron</keyword>
<dbReference type="Pfam" id="PF00067">
    <property type="entry name" value="p450"/>
    <property type="match status" value="1"/>
</dbReference>
<gene>
    <name evidence="6" type="ORF">VMCG_03394</name>
</gene>
<dbReference type="PANTHER" id="PTHR24305">
    <property type="entry name" value="CYTOCHROME P450"/>
    <property type="match status" value="1"/>
</dbReference>
<evidence type="ECO:0000256" key="3">
    <source>
        <dbReference type="ARBA" id="ARBA00022723"/>
    </source>
</evidence>
<dbReference type="GO" id="GO:0016705">
    <property type="term" value="F:oxidoreductase activity, acting on paired donors, with incorporation or reduction of molecular oxygen"/>
    <property type="evidence" value="ECO:0007669"/>
    <property type="project" value="InterPro"/>
</dbReference>
<comment type="similarity">
    <text evidence="1">Belongs to the cytochrome P450 family.</text>
</comment>
<evidence type="ECO:0000256" key="1">
    <source>
        <dbReference type="ARBA" id="ARBA00010617"/>
    </source>
</evidence>